<keyword evidence="1" id="KW-0472">Membrane</keyword>
<proteinExistence type="predicted"/>
<dbReference type="AlphaFoldDB" id="A0A4D9E7Y1"/>
<protein>
    <submittedName>
        <fullName evidence="1">Transmembrane protein 178B</fullName>
    </submittedName>
</protein>
<evidence type="ECO:0000313" key="1">
    <source>
        <dbReference type="EMBL" id="TFK03982.1"/>
    </source>
</evidence>
<reference evidence="1 2" key="2">
    <citation type="submission" date="2019-04" db="EMBL/GenBank/DDBJ databases">
        <title>The genome sequence of big-headed turtle.</title>
        <authorList>
            <person name="Gong S."/>
        </authorList>
    </citation>
    <scope>NUCLEOTIDE SEQUENCE [LARGE SCALE GENOMIC DNA]</scope>
    <source>
        <strain evidence="1">DO16091913</strain>
        <tissue evidence="1">Muscle</tissue>
    </source>
</reference>
<keyword evidence="1" id="KW-0812">Transmembrane</keyword>
<name>A0A4D9E7Y1_9SAUR</name>
<sequence length="153" mass="16347">MLPGLDVVLGSLNAAGSLSCLESCKAAGCPISPECCRFPWPSLCLGSMTDYRPVQAPPSPSLGSVRHRAQPPNGDIPPHVLQGVHNSGREKFSLHFFHTSDLSIVPQRIPAPTMSPGSIVPSCQAVPSLFYIAKQMASCSEEKACSVFYWCTC</sequence>
<organism evidence="1 2">
    <name type="scientific">Platysternon megacephalum</name>
    <name type="common">big-headed turtle</name>
    <dbReference type="NCBI Taxonomy" id="55544"/>
    <lineage>
        <taxon>Eukaryota</taxon>
        <taxon>Metazoa</taxon>
        <taxon>Chordata</taxon>
        <taxon>Craniata</taxon>
        <taxon>Vertebrata</taxon>
        <taxon>Euteleostomi</taxon>
        <taxon>Archelosauria</taxon>
        <taxon>Testudinata</taxon>
        <taxon>Testudines</taxon>
        <taxon>Cryptodira</taxon>
        <taxon>Durocryptodira</taxon>
        <taxon>Testudinoidea</taxon>
        <taxon>Platysternidae</taxon>
        <taxon>Platysternon</taxon>
    </lineage>
</organism>
<dbReference type="Proteomes" id="UP000297703">
    <property type="component" value="Unassembled WGS sequence"/>
</dbReference>
<reference evidence="1 2" key="1">
    <citation type="submission" date="2019-04" db="EMBL/GenBank/DDBJ databases">
        <title>Draft genome of the big-headed turtle Platysternon megacephalum.</title>
        <authorList>
            <person name="Gong S."/>
        </authorList>
    </citation>
    <scope>NUCLEOTIDE SEQUENCE [LARGE SCALE GENOMIC DNA]</scope>
    <source>
        <strain evidence="1">DO16091913</strain>
        <tissue evidence="1">Muscle</tissue>
    </source>
</reference>
<gene>
    <name evidence="1" type="ORF">DR999_PMT13544</name>
</gene>
<keyword evidence="2" id="KW-1185">Reference proteome</keyword>
<comment type="caution">
    <text evidence="1">The sequence shown here is derived from an EMBL/GenBank/DDBJ whole genome shotgun (WGS) entry which is preliminary data.</text>
</comment>
<evidence type="ECO:0000313" key="2">
    <source>
        <dbReference type="Proteomes" id="UP000297703"/>
    </source>
</evidence>
<accession>A0A4D9E7Y1</accession>
<dbReference type="EMBL" id="QXTE01000148">
    <property type="protein sequence ID" value="TFK03982.1"/>
    <property type="molecule type" value="Genomic_DNA"/>
</dbReference>